<comment type="caution">
    <text evidence="4">The sequence shown here is derived from an EMBL/GenBank/DDBJ whole genome shotgun (WGS) entry which is preliminary data.</text>
</comment>
<organism evidence="4 5">
    <name type="scientific">Mycena chlorophos</name>
    <name type="common">Agaric fungus</name>
    <name type="synonym">Agaricus chlorophos</name>
    <dbReference type="NCBI Taxonomy" id="658473"/>
    <lineage>
        <taxon>Eukaryota</taxon>
        <taxon>Fungi</taxon>
        <taxon>Dikarya</taxon>
        <taxon>Basidiomycota</taxon>
        <taxon>Agaricomycotina</taxon>
        <taxon>Agaricomycetes</taxon>
        <taxon>Agaricomycetidae</taxon>
        <taxon>Agaricales</taxon>
        <taxon>Marasmiineae</taxon>
        <taxon>Mycenaceae</taxon>
        <taxon>Mycena</taxon>
    </lineage>
</organism>
<proteinExistence type="inferred from homology"/>
<evidence type="ECO:0000313" key="5">
    <source>
        <dbReference type="Proteomes" id="UP000613580"/>
    </source>
</evidence>
<sequence>MSSTRIVAVFGATGQQGSAVLRALLRDGTFSPRAIARNPTSEAGKTLSGQGVEVVQGDTQDKASLVRALCAMTAPVMPLSDEGPNELTAGRNIVDAAKEVGVRFFIWMGMPSIKRISDGKYTQCLHYDQKEEVETYLHASGIPNASLHLGGFLENLWKFGTLKKNDVGPGYTLAIPKFQPGQYQAFTWVDRDVPQATLALLKASMDPEKLKALNGKVFPLVNACMPYSELASRIGEVLGVEVAFTTIPATGAAYRDEMEVSRKDRATLLLPGLSHTRGVRRAMSAAHDPLLTPELVDLILWHLHPSHADLRSCALVTRGWTYPAQAHLLRTVRLSGRPSSWPVVATLAAHTHLVQHVRRLRILRSDAAANSTDSDNTSFEDALEQLRDAFVRSSSTINLAEVTFAHLKNAISTRTFVVLQCLLSLPSVESVEMQCMFPSIGDFARLWSRCSSRVKHLHLIYAVRPSWRGKDDDGEELRVQRSSKIALESFSTISSTEDPALRLLPFDFFALKTLTVLHLRQNETKQLFARNYATLRELNLGIPDPDPYPRFSAPPSPATPQPSPVDLTLLPHLRTLGLSFPTIPKTLQTALSILATLPEGTMALKTVKFTPVRHINRFMPSPVGMPEARALDERLAQLSVAVLVDPKDGGPEERGEEEVWETWRSELHRVERLGKSSMNRTAMHTVKRRPCSLLILSIISLDV</sequence>
<evidence type="ECO:0000256" key="2">
    <source>
        <dbReference type="ARBA" id="ARBA00022857"/>
    </source>
</evidence>
<keyword evidence="5" id="KW-1185">Reference proteome</keyword>
<gene>
    <name evidence="4" type="ORF">HMN09_01136600</name>
</gene>
<evidence type="ECO:0000256" key="1">
    <source>
        <dbReference type="ARBA" id="ARBA00006328"/>
    </source>
</evidence>
<dbReference type="PANTHER" id="PTHR42748:SF7">
    <property type="entry name" value="NMRA LIKE REDOX SENSOR 1-RELATED"/>
    <property type="match status" value="1"/>
</dbReference>
<dbReference type="AlphaFoldDB" id="A0A8H6SAD9"/>
<dbReference type="Gene3D" id="3.90.25.10">
    <property type="entry name" value="UDP-galactose 4-epimerase, domain 1"/>
    <property type="match status" value="1"/>
</dbReference>
<dbReference type="EMBL" id="JACAZE010000018">
    <property type="protein sequence ID" value="KAF7295926.1"/>
    <property type="molecule type" value="Genomic_DNA"/>
</dbReference>
<dbReference type="Pfam" id="PF05368">
    <property type="entry name" value="NmrA"/>
    <property type="match status" value="1"/>
</dbReference>
<dbReference type="Gene3D" id="3.40.50.720">
    <property type="entry name" value="NAD(P)-binding Rossmann-like Domain"/>
    <property type="match status" value="1"/>
</dbReference>
<dbReference type="Proteomes" id="UP000613580">
    <property type="component" value="Unassembled WGS sequence"/>
</dbReference>
<reference evidence="4" key="1">
    <citation type="submission" date="2020-05" db="EMBL/GenBank/DDBJ databases">
        <title>Mycena genomes resolve the evolution of fungal bioluminescence.</title>
        <authorList>
            <person name="Tsai I.J."/>
        </authorList>
    </citation>
    <scope>NUCLEOTIDE SEQUENCE</scope>
    <source>
        <strain evidence="4">110903Hualien_Pintung</strain>
    </source>
</reference>
<dbReference type="InterPro" id="IPR051164">
    <property type="entry name" value="NmrA-like_oxidored"/>
</dbReference>
<evidence type="ECO:0000313" key="4">
    <source>
        <dbReference type="EMBL" id="KAF7295926.1"/>
    </source>
</evidence>
<evidence type="ECO:0000259" key="3">
    <source>
        <dbReference type="Pfam" id="PF05368"/>
    </source>
</evidence>
<accession>A0A8H6SAD9</accession>
<comment type="similarity">
    <text evidence="1">Belongs to the NmrA-type oxidoreductase family.</text>
</comment>
<keyword evidence="2" id="KW-0521">NADP</keyword>
<dbReference type="OrthoDB" id="419598at2759"/>
<name>A0A8H6SAD9_MYCCL</name>
<dbReference type="PANTHER" id="PTHR42748">
    <property type="entry name" value="NITROGEN METABOLITE REPRESSION PROTEIN NMRA FAMILY MEMBER"/>
    <property type="match status" value="1"/>
</dbReference>
<feature type="domain" description="NmrA-like" evidence="3">
    <location>
        <begin position="5"/>
        <end position="249"/>
    </location>
</feature>
<dbReference type="InterPro" id="IPR008030">
    <property type="entry name" value="NmrA-like"/>
</dbReference>
<dbReference type="InterPro" id="IPR036291">
    <property type="entry name" value="NAD(P)-bd_dom_sf"/>
</dbReference>
<dbReference type="SUPFAM" id="SSF51735">
    <property type="entry name" value="NAD(P)-binding Rossmann-fold domains"/>
    <property type="match status" value="1"/>
</dbReference>
<protein>
    <submittedName>
        <fullName evidence="4">NmrA domain-containing protein</fullName>
    </submittedName>
</protein>